<organism evidence="1 3">
    <name type="scientific">Caproicibacterium argilliputei</name>
    <dbReference type="NCBI Taxonomy" id="3030016"/>
    <lineage>
        <taxon>Bacteria</taxon>
        <taxon>Bacillati</taxon>
        <taxon>Bacillota</taxon>
        <taxon>Clostridia</taxon>
        <taxon>Eubacteriales</taxon>
        <taxon>Oscillospiraceae</taxon>
        <taxon>Caproicibacterium</taxon>
    </lineage>
</organism>
<reference evidence="3" key="3">
    <citation type="submission" date="2024-06" db="EMBL/GenBank/DDBJ databases">
        <title>Caproicibacterium argilliputei sp. nov, a novel caproic acid producing anaerobic bacterium isolated from pit mud.</title>
        <authorList>
            <person name="Zeng C."/>
        </authorList>
    </citation>
    <scope>NUCLEOTIDE SEQUENCE [LARGE SCALE GENOMIC DNA]</scope>
    <source>
        <strain evidence="3">ZCY20-5</strain>
    </source>
</reference>
<dbReference type="InterPro" id="IPR036388">
    <property type="entry name" value="WH-like_DNA-bd_sf"/>
</dbReference>
<dbReference type="EMBL" id="CP135996">
    <property type="protein sequence ID" value="WOC32815.1"/>
    <property type="molecule type" value="Genomic_DNA"/>
</dbReference>
<dbReference type="RefSeq" id="WP_275847160.1">
    <property type="nucleotide sequence ID" value="NZ_CP135996.1"/>
</dbReference>
<dbReference type="KEGG" id="carl:PXC00_02770"/>
<evidence type="ECO:0000313" key="3">
    <source>
        <dbReference type="Proteomes" id="UP001300604"/>
    </source>
</evidence>
<name>A0AA97DC33_9FIRM</name>
<dbReference type="InterPro" id="IPR018597">
    <property type="entry name" value="Phage_Tuc2009_YjcQ"/>
</dbReference>
<evidence type="ECO:0000313" key="1">
    <source>
        <dbReference type="EMBL" id="WOC32815.1"/>
    </source>
</evidence>
<dbReference type="AlphaFoldDB" id="A0AA97DC33"/>
<reference evidence="1 3" key="2">
    <citation type="submission" date="2024-06" db="EMBL/GenBank/DDBJ databases">
        <title>Caproicibacterium argilliputei sp. nov, a novel caproic acid producing anaerobic bacterium isolated from pit mud.</title>
        <authorList>
            <person name="Xia S."/>
        </authorList>
    </citation>
    <scope>NUCLEOTIDE SEQUENCE [LARGE SCALE GENOMIC DNA]</scope>
    <source>
        <strain evidence="1 3">ZCY20-5</strain>
    </source>
</reference>
<reference evidence="3" key="4">
    <citation type="submission" date="2024-06" db="EMBL/GenBank/DDBJ databases">
        <authorList>
            <person name="Zeng C."/>
        </authorList>
    </citation>
    <scope>NUCLEOTIDE SEQUENCE [LARGE SCALE GENOMIC DNA]</scope>
    <source>
        <strain evidence="2 3">ZCY20-5</strain>
    </source>
</reference>
<dbReference type="Gene3D" id="1.10.10.10">
    <property type="entry name" value="Winged helix-like DNA-binding domain superfamily/Winged helix DNA-binding domain"/>
    <property type="match status" value="1"/>
</dbReference>
<sequence length="104" mass="11735">MDNFRILYKILRILEKAMDVEEFDSSTISAESLKISEARWCNLMEMLSDEGYVKGVHVSRSLDNEVLVSVSNPRITLKGLEYLQENSLMKKAANLAKGVADIIP</sequence>
<keyword evidence="3" id="KW-1185">Reference proteome</keyword>
<proteinExistence type="predicted"/>
<gene>
    <name evidence="1" type="ORF">PXC00_02770</name>
    <name evidence="2" type="ORF">PXC00_03975</name>
</gene>
<protein>
    <submittedName>
        <fullName evidence="1">YjcQ family protein</fullName>
    </submittedName>
</protein>
<accession>A0AA97DC33</accession>
<reference evidence="1" key="1">
    <citation type="submission" date="2023-09" db="EMBL/GenBank/DDBJ databases">
        <authorList>
            <person name="Zeng C."/>
        </authorList>
    </citation>
    <scope>NUCLEOTIDE SEQUENCE</scope>
    <source>
        <strain evidence="1">ZCY20-5</strain>
    </source>
</reference>
<dbReference type="KEGG" id="carl:PXC00_03975"/>
<evidence type="ECO:0000313" key="2">
    <source>
        <dbReference type="EMBL" id="WOC33045.1"/>
    </source>
</evidence>
<dbReference type="SUPFAM" id="SSF46785">
    <property type="entry name" value="Winged helix' DNA-binding domain"/>
    <property type="match status" value="1"/>
</dbReference>
<dbReference type="Pfam" id="PF09639">
    <property type="entry name" value="YjcQ"/>
    <property type="match status" value="1"/>
</dbReference>
<dbReference type="InterPro" id="IPR036390">
    <property type="entry name" value="WH_DNA-bd_sf"/>
</dbReference>
<dbReference type="Proteomes" id="UP001300604">
    <property type="component" value="Chromosome"/>
</dbReference>
<dbReference type="EMBL" id="CP135996">
    <property type="protein sequence ID" value="WOC33045.1"/>
    <property type="molecule type" value="Genomic_DNA"/>
</dbReference>